<dbReference type="PANTHER" id="PTHR19372:SF7">
    <property type="entry name" value="SULFITE OXIDASE, MITOCHONDRIAL"/>
    <property type="match status" value="1"/>
</dbReference>
<dbReference type="InterPro" id="IPR005066">
    <property type="entry name" value="MoCF_OxRdtse_dimer"/>
</dbReference>
<accession>A0A1G7JDF2</accession>
<dbReference type="GO" id="GO:0008482">
    <property type="term" value="F:sulfite oxidase activity"/>
    <property type="evidence" value="ECO:0007669"/>
    <property type="project" value="TreeGrafter"/>
</dbReference>
<dbReference type="InterPro" id="IPR014756">
    <property type="entry name" value="Ig_E-set"/>
</dbReference>
<protein>
    <submittedName>
        <fullName evidence="8">Mo-co oxidoreductase dimerisation domain-containing protein</fullName>
    </submittedName>
</protein>
<keyword evidence="3" id="KW-0479">Metal-binding</keyword>
<dbReference type="InterPro" id="IPR008335">
    <property type="entry name" value="Mopterin_OxRdtase_euk"/>
</dbReference>
<evidence type="ECO:0000256" key="3">
    <source>
        <dbReference type="ARBA" id="ARBA00022723"/>
    </source>
</evidence>
<evidence type="ECO:0000256" key="5">
    <source>
        <dbReference type="SAM" id="SignalP"/>
    </source>
</evidence>
<dbReference type="SUPFAM" id="SSF81296">
    <property type="entry name" value="E set domains"/>
    <property type="match status" value="1"/>
</dbReference>
<feature type="chain" id="PRO_5011597334" evidence="5">
    <location>
        <begin position="29"/>
        <end position="426"/>
    </location>
</feature>
<keyword evidence="9" id="KW-1185">Reference proteome</keyword>
<dbReference type="RefSeq" id="WP_093008300.1">
    <property type="nucleotide sequence ID" value="NZ_FNBC01000033.1"/>
</dbReference>
<sequence>MKGKVDRRKLLKLLGAGGFLLASRPALAQTSAQAEEALPSFTGPQANPYWNGVHPYAVYPQKLPLLRMTDRPVQLETPRHYFRTPFTPNEAFYVRYHLDEIPNEIDLSQWRLKLEGNFERPVELSFEDLIRKFKPVSIAAVNQCSGNSRSRFQPRVSGGQWGNGAMGNALWTGVRLKDLLDYAGVKPGTVQIQFEGLDRGKGPENLGSGRFIKSLDLDDPVIEETILAYLMNGEPLPMLNGFPVRLVVPGKFATYWLKHVTWIRALTEPDKNFWMATAYKVPDTPNGSTTPEAFASGQVKTVPIGHFNMPVRSFIIDPDGSYPLVAGLPAKIRGIAFSGHGKVVKVEVSTDNGQTWRPALLGPDYGKYSFRTFEYTWRPTEPGKHVLAVRATDEKGNVQPDSGVWNPGGYLWNKIERQEVVVLAAK</sequence>
<feature type="signal peptide" evidence="5">
    <location>
        <begin position="1"/>
        <end position="28"/>
    </location>
</feature>
<evidence type="ECO:0000313" key="8">
    <source>
        <dbReference type="EMBL" id="SDF22784.1"/>
    </source>
</evidence>
<dbReference type="SUPFAM" id="SSF56524">
    <property type="entry name" value="Oxidoreductase molybdopterin-binding domain"/>
    <property type="match status" value="1"/>
</dbReference>
<proteinExistence type="predicted"/>
<evidence type="ECO:0000256" key="2">
    <source>
        <dbReference type="ARBA" id="ARBA00022505"/>
    </source>
</evidence>
<dbReference type="EMBL" id="FNBC01000033">
    <property type="protein sequence ID" value="SDF22784.1"/>
    <property type="molecule type" value="Genomic_DNA"/>
</dbReference>
<organism evidence="8 9">
    <name type="scientific">Thermus arciformis</name>
    <dbReference type="NCBI Taxonomy" id="482827"/>
    <lineage>
        <taxon>Bacteria</taxon>
        <taxon>Thermotogati</taxon>
        <taxon>Deinococcota</taxon>
        <taxon>Deinococci</taxon>
        <taxon>Thermales</taxon>
        <taxon>Thermaceae</taxon>
        <taxon>Thermus</taxon>
    </lineage>
</organism>
<dbReference type="GO" id="GO:0043546">
    <property type="term" value="F:molybdopterin cofactor binding"/>
    <property type="evidence" value="ECO:0007669"/>
    <property type="project" value="TreeGrafter"/>
</dbReference>
<dbReference type="PANTHER" id="PTHR19372">
    <property type="entry name" value="SULFITE REDUCTASE"/>
    <property type="match status" value="1"/>
</dbReference>
<dbReference type="Pfam" id="PF03404">
    <property type="entry name" value="Mo-co_dimer"/>
    <property type="match status" value="1"/>
</dbReference>
<evidence type="ECO:0000256" key="1">
    <source>
        <dbReference type="ARBA" id="ARBA00001924"/>
    </source>
</evidence>
<dbReference type="Pfam" id="PF00174">
    <property type="entry name" value="Oxidored_molyb"/>
    <property type="match status" value="1"/>
</dbReference>
<dbReference type="Gene3D" id="3.90.420.10">
    <property type="entry name" value="Oxidoreductase, molybdopterin-binding domain"/>
    <property type="match status" value="1"/>
</dbReference>
<evidence type="ECO:0000259" key="6">
    <source>
        <dbReference type="Pfam" id="PF00174"/>
    </source>
</evidence>
<name>A0A1G7JDF2_9DEIN</name>
<feature type="domain" description="Oxidoreductase molybdopterin-binding" evidence="6">
    <location>
        <begin position="101"/>
        <end position="274"/>
    </location>
</feature>
<evidence type="ECO:0000313" key="9">
    <source>
        <dbReference type="Proteomes" id="UP000199446"/>
    </source>
</evidence>
<dbReference type="InterPro" id="IPR006311">
    <property type="entry name" value="TAT_signal"/>
</dbReference>
<dbReference type="GO" id="GO:0006790">
    <property type="term" value="P:sulfur compound metabolic process"/>
    <property type="evidence" value="ECO:0007669"/>
    <property type="project" value="TreeGrafter"/>
</dbReference>
<dbReference type="AlphaFoldDB" id="A0A1G7JDF2"/>
<dbReference type="OrthoDB" id="9778777at2"/>
<dbReference type="GO" id="GO:0020037">
    <property type="term" value="F:heme binding"/>
    <property type="evidence" value="ECO:0007669"/>
    <property type="project" value="TreeGrafter"/>
</dbReference>
<evidence type="ECO:0000256" key="4">
    <source>
        <dbReference type="ARBA" id="ARBA00023002"/>
    </source>
</evidence>
<dbReference type="Gene3D" id="2.60.40.650">
    <property type="match status" value="1"/>
</dbReference>
<evidence type="ECO:0000259" key="7">
    <source>
        <dbReference type="Pfam" id="PF03404"/>
    </source>
</evidence>
<keyword evidence="4" id="KW-0560">Oxidoreductase</keyword>
<keyword evidence="2" id="KW-0500">Molybdenum</keyword>
<dbReference type="InterPro" id="IPR000572">
    <property type="entry name" value="OxRdtase_Mopterin-bd_dom"/>
</dbReference>
<dbReference type="PRINTS" id="PR00407">
    <property type="entry name" value="EUMOPTERIN"/>
</dbReference>
<dbReference type="GO" id="GO:0030151">
    <property type="term" value="F:molybdenum ion binding"/>
    <property type="evidence" value="ECO:0007669"/>
    <property type="project" value="InterPro"/>
</dbReference>
<feature type="domain" description="Moybdenum cofactor oxidoreductase dimerisation" evidence="7">
    <location>
        <begin position="308"/>
        <end position="414"/>
    </location>
</feature>
<keyword evidence="5" id="KW-0732">Signal</keyword>
<reference evidence="9" key="1">
    <citation type="submission" date="2016-10" db="EMBL/GenBank/DDBJ databases">
        <authorList>
            <person name="Varghese N."/>
            <person name="Submissions S."/>
        </authorList>
    </citation>
    <scope>NUCLEOTIDE SEQUENCE [LARGE SCALE GENOMIC DNA]</scope>
    <source>
        <strain evidence="9">CGMCC 1.6992</strain>
    </source>
</reference>
<dbReference type="STRING" id="482827.SAMN04488243_13320"/>
<gene>
    <name evidence="8" type="ORF">SAMN04488243_13320</name>
</gene>
<dbReference type="Proteomes" id="UP000199446">
    <property type="component" value="Unassembled WGS sequence"/>
</dbReference>
<dbReference type="PROSITE" id="PS51318">
    <property type="entry name" value="TAT"/>
    <property type="match status" value="1"/>
</dbReference>
<comment type="cofactor">
    <cofactor evidence="1">
        <name>Mo-molybdopterin</name>
        <dbReference type="ChEBI" id="CHEBI:71302"/>
    </cofactor>
</comment>
<dbReference type="InterPro" id="IPR036374">
    <property type="entry name" value="OxRdtase_Mopterin-bd_sf"/>
</dbReference>